<dbReference type="EMBL" id="CAXAMN010022051">
    <property type="protein sequence ID" value="CAK9066005.1"/>
    <property type="molecule type" value="Genomic_DNA"/>
</dbReference>
<feature type="non-terminal residue" evidence="2">
    <location>
        <position position="1"/>
    </location>
</feature>
<gene>
    <name evidence="2" type="ORF">CCMP2556_LOCUS32405</name>
</gene>
<keyword evidence="3" id="KW-1185">Reference proteome</keyword>
<dbReference type="Proteomes" id="UP001642484">
    <property type="component" value="Unassembled WGS sequence"/>
</dbReference>
<accession>A0ABP0NU65</accession>
<evidence type="ECO:0008006" key="4">
    <source>
        <dbReference type="Google" id="ProtNLM"/>
    </source>
</evidence>
<feature type="compositionally biased region" description="Basic and acidic residues" evidence="1">
    <location>
        <begin position="52"/>
        <end position="61"/>
    </location>
</feature>
<feature type="region of interest" description="Disordered" evidence="1">
    <location>
        <begin position="85"/>
        <end position="157"/>
    </location>
</feature>
<feature type="region of interest" description="Disordered" evidence="1">
    <location>
        <begin position="28"/>
        <end position="66"/>
    </location>
</feature>
<proteinExistence type="predicted"/>
<comment type="caution">
    <text evidence="2">The sequence shown here is derived from an EMBL/GenBank/DDBJ whole genome shotgun (WGS) entry which is preliminary data.</text>
</comment>
<protein>
    <recommendedName>
        <fullName evidence="4">C3H1-type domain-containing protein</fullName>
    </recommendedName>
</protein>
<name>A0ABP0NU65_9DINO</name>
<sequence>CSDGQMCNFCHMPHSQAWLDRAAALREQRRAERRQKSTTESRRTVQTYSDVRSWEGGEPHLEPGSLQALHPLGWETGEAQTLFVPEVPDRIPMFEGKGKTKNKTWKGSQKGGTPKGSQGKKGYKDATGEARGQLENRETSTRTAAPDITIHGTMMQL</sequence>
<organism evidence="2 3">
    <name type="scientific">Durusdinium trenchii</name>
    <dbReference type="NCBI Taxonomy" id="1381693"/>
    <lineage>
        <taxon>Eukaryota</taxon>
        <taxon>Sar</taxon>
        <taxon>Alveolata</taxon>
        <taxon>Dinophyceae</taxon>
        <taxon>Suessiales</taxon>
        <taxon>Symbiodiniaceae</taxon>
        <taxon>Durusdinium</taxon>
    </lineage>
</organism>
<evidence type="ECO:0000256" key="1">
    <source>
        <dbReference type="SAM" id="MobiDB-lite"/>
    </source>
</evidence>
<evidence type="ECO:0000313" key="2">
    <source>
        <dbReference type="EMBL" id="CAK9066005.1"/>
    </source>
</evidence>
<reference evidence="2 3" key="1">
    <citation type="submission" date="2024-02" db="EMBL/GenBank/DDBJ databases">
        <authorList>
            <person name="Chen Y."/>
            <person name="Shah S."/>
            <person name="Dougan E. K."/>
            <person name="Thang M."/>
            <person name="Chan C."/>
        </authorList>
    </citation>
    <scope>NUCLEOTIDE SEQUENCE [LARGE SCALE GENOMIC DNA]</scope>
</reference>
<feature type="compositionally biased region" description="Basic and acidic residues" evidence="1">
    <location>
        <begin position="28"/>
        <end position="43"/>
    </location>
</feature>
<evidence type="ECO:0000313" key="3">
    <source>
        <dbReference type="Proteomes" id="UP001642484"/>
    </source>
</evidence>
<feature type="compositionally biased region" description="Basic and acidic residues" evidence="1">
    <location>
        <begin position="122"/>
        <end position="140"/>
    </location>
</feature>